<accession>A0AA35WRP8</accession>
<keyword evidence="2" id="KW-1185">Reference proteome</keyword>
<gene>
    <name evidence="1" type="ORF">GBAR_LOCUS13972</name>
</gene>
<reference evidence="1" key="1">
    <citation type="submission" date="2023-03" db="EMBL/GenBank/DDBJ databases">
        <authorList>
            <person name="Steffen K."/>
            <person name="Cardenas P."/>
        </authorList>
    </citation>
    <scope>NUCLEOTIDE SEQUENCE</scope>
</reference>
<name>A0AA35WRP8_GEOBA</name>
<protein>
    <submittedName>
        <fullName evidence="1">Uncharacterized protein</fullName>
    </submittedName>
</protein>
<proteinExistence type="predicted"/>
<evidence type="ECO:0000313" key="2">
    <source>
        <dbReference type="Proteomes" id="UP001174909"/>
    </source>
</evidence>
<dbReference type="AlphaFoldDB" id="A0AA35WRP8"/>
<feature type="non-terminal residue" evidence="1">
    <location>
        <position position="93"/>
    </location>
</feature>
<comment type="caution">
    <text evidence="1">The sequence shown here is derived from an EMBL/GenBank/DDBJ whole genome shotgun (WGS) entry which is preliminary data.</text>
</comment>
<dbReference type="Proteomes" id="UP001174909">
    <property type="component" value="Unassembled WGS sequence"/>
</dbReference>
<evidence type="ECO:0000313" key="1">
    <source>
        <dbReference type="EMBL" id="CAI8023967.1"/>
    </source>
</evidence>
<sequence>MDDQTPQDLFPFSPNDLINSPSVENIDIRCSHIHNKHYIARVNAILTGGLVLPLLPPSSKLPQVDSIDREDLDSVVVTVSYIPLLRLSVLCPK</sequence>
<organism evidence="1 2">
    <name type="scientific">Geodia barretti</name>
    <name type="common">Barrett's horny sponge</name>
    <dbReference type="NCBI Taxonomy" id="519541"/>
    <lineage>
        <taxon>Eukaryota</taxon>
        <taxon>Metazoa</taxon>
        <taxon>Porifera</taxon>
        <taxon>Demospongiae</taxon>
        <taxon>Heteroscleromorpha</taxon>
        <taxon>Tetractinellida</taxon>
        <taxon>Astrophorina</taxon>
        <taxon>Geodiidae</taxon>
        <taxon>Geodia</taxon>
    </lineage>
</organism>
<dbReference type="EMBL" id="CASHTH010002047">
    <property type="protein sequence ID" value="CAI8023967.1"/>
    <property type="molecule type" value="Genomic_DNA"/>
</dbReference>